<keyword evidence="5 6" id="KW-0408">Iron</keyword>
<dbReference type="InterPro" id="IPR002401">
    <property type="entry name" value="Cyt_P450_E_grp-I"/>
</dbReference>
<evidence type="ECO:0000256" key="5">
    <source>
        <dbReference type="ARBA" id="ARBA00023004"/>
    </source>
</evidence>
<dbReference type="PANTHER" id="PTHR24305">
    <property type="entry name" value="CYTOCHROME P450"/>
    <property type="match status" value="1"/>
</dbReference>
<dbReference type="EMBL" id="QJNS01000069">
    <property type="protein sequence ID" value="RYO89652.1"/>
    <property type="molecule type" value="Genomic_DNA"/>
</dbReference>
<reference evidence="8 9" key="1">
    <citation type="submission" date="2018-06" db="EMBL/GenBank/DDBJ databases">
        <title>Complete Genomes of Monosporascus.</title>
        <authorList>
            <person name="Robinson A.J."/>
            <person name="Natvig D.O."/>
        </authorList>
    </citation>
    <scope>NUCLEOTIDE SEQUENCE [LARGE SCALE GENOMIC DNA]</scope>
    <source>
        <strain evidence="8 9">CBS 609.92</strain>
    </source>
</reference>
<keyword evidence="6" id="KW-0560">Oxidoreductase</keyword>
<keyword evidence="4 6" id="KW-0479">Metal-binding</keyword>
<evidence type="ECO:0000256" key="2">
    <source>
        <dbReference type="ARBA" id="ARBA00010617"/>
    </source>
</evidence>
<keyword evidence="7" id="KW-1133">Transmembrane helix</keyword>
<keyword evidence="3 6" id="KW-0349">Heme</keyword>
<comment type="caution">
    <text evidence="8">The sequence shown here is derived from an EMBL/GenBank/DDBJ whole genome shotgun (WGS) entry which is preliminary data.</text>
</comment>
<dbReference type="Pfam" id="PF00067">
    <property type="entry name" value="p450"/>
    <property type="match status" value="1"/>
</dbReference>
<dbReference type="Gene3D" id="1.10.630.10">
    <property type="entry name" value="Cytochrome P450"/>
    <property type="match status" value="1"/>
</dbReference>
<evidence type="ECO:0000256" key="7">
    <source>
        <dbReference type="SAM" id="Phobius"/>
    </source>
</evidence>
<keyword evidence="7" id="KW-0812">Transmembrane</keyword>
<dbReference type="PRINTS" id="PR00463">
    <property type="entry name" value="EP450I"/>
</dbReference>
<sequence length="559" mass="63339">MLSSSSKDFVLAVRLAPPSLRGDLDFVRLATSAGTLMSNANLAGHFMPQALIQILLLLLAYLAGLFAYRYFFHPLAGFPGPRLAPFSNALWFWTLLSGRAPWVNHSWHKKYGPVVRIGVNHLSFSTHAAQKIIYGFGTKEVPSFAKDPEFSTPEVDGTVNIIVEIDKNEHARMRRMLSHAFTNTNLYAHEHVITRRTEEMLDGMHGLQEEEGKKGIDFVKWSYYVTYDITGEMCFGDLWDVQTAKQPEGKFHWANVITATTNVNDMLRAICVIPGLFSLVTWYMPKSLQGTVVRHAEYAHEYTQARLAMKTERRDFLYYMLRDKSIPRPADSEIASHFQAIMLAGSITTATFLPGTVYYLCKEPAKRARLIKEIRDRFPTAADINARALVADCPYLNAVCEESLRIYPPAGAAHLTRIVPEGGCDIAGYWVPGGTRVSIHPWSILRDEANYHAPEKFIPERWLRTEPEGEQGDKLETSLPFSSGPRGCLGKNLAYLEMRIILARLFWRFDIDWFDTSIDWERDGMGYTVWKKPDFRVLLKEREDLWAVGAPSALPLGPP</sequence>
<dbReference type="InterPro" id="IPR017972">
    <property type="entry name" value="Cyt_P450_CS"/>
</dbReference>
<dbReference type="Proteomes" id="UP000294003">
    <property type="component" value="Unassembled WGS sequence"/>
</dbReference>
<keyword evidence="7" id="KW-0472">Membrane</keyword>
<evidence type="ECO:0000256" key="1">
    <source>
        <dbReference type="ARBA" id="ARBA00001971"/>
    </source>
</evidence>
<evidence type="ECO:0000256" key="3">
    <source>
        <dbReference type="ARBA" id="ARBA00022617"/>
    </source>
</evidence>
<feature type="transmembrane region" description="Helical" evidence="7">
    <location>
        <begin position="266"/>
        <end position="284"/>
    </location>
</feature>
<feature type="transmembrane region" description="Helical" evidence="7">
    <location>
        <begin position="50"/>
        <end position="72"/>
    </location>
</feature>
<evidence type="ECO:0000256" key="6">
    <source>
        <dbReference type="RuleBase" id="RU000461"/>
    </source>
</evidence>
<evidence type="ECO:0008006" key="10">
    <source>
        <dbReference type="Google" id="ProtNLM"/>
    </source>
</evidence>
<gene>
    <name evidence="8" type="ORF">DL762_003101</name>
</gene>
<comment type="similarity">
    <text evidence="2 6">Belongs to the cytochrome P450 family.</text>
</comment>
<keyword evidence="6" id="KW-0503">Monooxygenase</keyword>
<dbReference type="PRINTS" id="PR00385">
    <property type="entry name" value="P450"/>
</dbReference>
<protein>
    <recommendedName>
        <fullName evidence="10">Ig-like domain-containing protein</fullName>
    </recommendedName>
</protein>
<keyword evidence="9" id="KW-1185">Reference proteome</keyword>
<dbReference type="SUPFAM" id="SSF48264">
    <property type="entry name" value="Cytochrome P450"/>
    <property type="match status" value="1"/>
</dbReference>
<accession>A0ABY0HBH6</accession>
<dbReference type="InterPro" id="IPR036396">
    <property type="entry name" value="Cyt_P450_sf"/>
</dbReference>
<organism evidence="8 9">
    <name type="scientific">Monosporascus cannonballus</name>
    <dbReference type="NCBI Taxonomy" id="155416"/>
    <lineage>
        <taxon>Eukaryota</taxon>
        <taxon>Fungi</taxon>
        <taxon>Dikarya</taxon>
        <taxon>Ascomycota</taxon>
        <taxon>Pezizomycotina</taxon>
        <taxon>Sordariomycetes</taxon>
        <taxon>Xylariomycetidae</taxon>
        <taxon>Xylariales</taxon>
        <taxon>Xylariales incertae sedis</taxon>
        <taxon>Monosporascus</taxon>
    </lineage>
</organism>
<evidence type="ECO:0000313" key="8">
    <source>
        <dbReference type="EMBL" id="RYO89652.1"/>
    </source>
</evidence>
<feature type="transmembrane region" description="Helical" evidence="7">
    <location>
        <begin position="338"/>
        <end position="361"/>
    </location>
</feature>
<evidence type="ECO:0000256" key="4">
    <source>
        <dbReference type="ARBA" id="ARBA00022723"/>
    </source>
</evidence>
<comment type="cofactor">
    <cofactor evidence="1">
        <name>heme</name>
        <dbReference type="ChEBI" id="CHEBI:30413"/>
    </cofactor>
</comment>
<dbReference type="PANTHER" id="PTHR24305:SF210">
    <property type="entry name" value="CYTOCHROME P450 MONOOXYGENASE ASQL-RELATED"/>
    <property type="match status" value="1"/>
</dbReference>
<proteinExistence type="inferred from homology"/>
<evidence type="ECO:0000313" key="9">
    <source>
        <dbReference type="Proteomes" id="UP000294003"/>
    </source>
</evidence>
<dbReference type="PROSITE" id="PS00086">
    <property type="entry name" value="CYTOCHROME_P450"/>
    <property type="match status" value="1"/>
</dbReference>
<name>A0ABY0HBH6_9PEZI</name>
<dbReference type="CDD" id="cd11058">
    <property type="entry name" value="CYP60B-like"/>
    <property type="match status" value="1"/>
</dbReference>
<dbReference type="InterPro" id="IPR050121">
    <property type="entry name" value="Cytochrome_P450_monoxygenase"/>
</dbReference>
<dbReference type="InterPro" id="IPR001128">
    <property type="entry name" value="Cyt_P450"/>
</dbReference>